<dbReference type="EMBL" id="JAUSRF010000022">
    <property type="protein sequence ID" value="MDP9840093.1"/>
    <property type="molecule type" value="Genomic_DNA"/>
</dbReference>
<proteinExistence type="predicted"/>
<evidence type="ECO:0000313" key="2">
    <source>
        <dbReference type="EMBL" id="MDP9840093.1"/>
    </source>
</evidence>
<feature type="transmembrane region" description="Helical" evidence="1">
    <location>
        <begin position="30"/>
        <end position="57"/>
    </location>
</feature>
<keyword evidence="1" id="KW-0472">Membrane</keyword>
<name>A0ABT9Q160_9HYPH</name>
<evidence type="ECO:0000313" key="3">
    <source>
        <dbReference type="Proteomes" id="UP001241472"/>
    </source>
</evidence>
<evidence type="ECO:0000256" key="1">
    <source>
        <dbReference type="SAM" id="Phobius"/>
    </source>
</evidence>
<keyword evidence="3" id="KW-1185">Reference proteome</keyword>
<gene>
    <name evidence="2" type="ORF">J2T09_004873</name>
</gene>
<keyword evidence="1" id="KW-1133">Transmembrane helix</keyword>
<comment type="caution">
    <text evidence="2">The sequence shown here is derived from an EMBL/GenBank/DDBJ whole genome shotgun (WGS) entry which is preliminary data.</text>
</comment>
<dbReference type="Proteomes" id="UP001241472">
    <property type="component" value="Unassembled WGS sequence"/>
</dbReference>
<protein>
    <submittedName>
        <fullName evidence="2">Uncharacterized protein</fullName>
    </submittedName>
</protein>
<keyword evidence="1" id="KW-0812">Transmembrane</keyword>
<reference evidence="2 3" key="1">
    <citation type="submission" date="2023-07" db="EMBL/GenBank/DDBJ databases">
        <title>Sorghum-associated microbial communities from plants grown in Nebraska, USA.</title>
        <authorList>
            <person name="Schachtman D."/>
        </authorList>
    </citation>
    <scope>NUCLEOTIDE SEQUENCE [LARGE SCALE GENOMIC DNA]</scope>
    <source>
        <strain evidence="2 3">DS1307</strain>
    </source>
</reference>
<organism evidence="2 3">
    <name type="scientific">Neorhizobium huautlense</name>
    <dbReference type="NCBI Taxonomy" id="67774"/>
    <lineage>
        <taxon>Bacteria</taxon>
        <taxon>Pseudomonadati</taxon>
        <taxon>Pseudomonadota</taxon>
        <taxon>Alphaproteobacteria</taxon>
        <taxon>Hyphomicrobiales</taxon>
        <taxon>Rhizobiaceae</taxon>
        <taxon>Rhizobium/Agrobacterium group</taxon>
        <taxon>Neorhizobium</taxon>
    </lineage>
</organism>
<sequence length="76" mass="7675">MTEPVSVAQLHARSVDPNINAAYNKVSWGAIFAGVAITLTTHILLTLLGVGLGAAVIDPASNDSPAASTMSITTAV</sequence>
<accession>A0ABT9Q160</accession>